<keyword evidence="1" id="KW-0812">Transmembrane</keyword>
<feature type="transmembrane region" description="Helical" evidence="1">
    <location>
        <begin position="6"/>
        <end position="29"/>
    </location>
</feature>
<feature type="transmembrane region" description="Helical" evidence="1">
    <location>
        <begin position="41"/>
        <end position="65"/>
    </location>
</feature>
<evidence type="ECO:0000313" key="2">
    <source>
        <dbReference type="EMBL" id="MUN29191.1"/>
    </source>
</evidence>
<proteinExistence type="predicted"/>
<feature type="transmembrane region" description="Helical" evidence="1">
    <location>
        <begin position="103"/>
        <end position="122"/>
    </location>
</feature>
<keyword evidence="1" id="KW-1133">Transmembrane helix</keyword>
<protein>
    <recommendedName>
        <fullName evidence="4">DUF2269 family protein</fullName>
    </recommendedName>
</protein>
<evidence type="ECO:0000313" key="3">
    <source>
        <dbReference type="Proteomes" id="UP000470772"/>
    </source>
</evidence>
<dbReference type="Proteomes" id="UP000470772">
    <property type="component" value="Unassembled WGS sequence"/>
</dbReference>
<keyword evidence="3" id="KW-1185">Reference proteome</keyword>
<gene>
    <name evidence="2" type="ORF">GC250_07045</name>
</gene>
<feature type="transmembrane region" description="Helical" evidence="1">
    <location>
        <begin position="71"/>
        <end position="91"/>
    </location>
</feature>
<dbReference type="EMBL" id="WGGD01000005">
    <property type="protein sequence ID" value="MUN29191.1"/>
    <property type="molecule type" value="Genomic_DNA"/>
</dbReference>
<dbReference type="RefSeq" id="WP_054837877.1">
    <property type="nucleotide sequence ID" value="NZ_BBBY01000003.1"/>
</dbReference>
<organism evidence="2 3">
    <name type="scientific">Sulfuracidifex metallicus DSM 6482 = JCM 9184</name>
    <dbReference type="NCBI Taxonomy" id="523847"/>
    <lineage>
        <taxon>Archaea</taxon>
        <taxon>Thermoproteota</taxon>
        <taxon>Thermoprotei</taxon>
        <taxon>Sulfolobales</taxon>
        <taxon>Sulfolobaceae</taxon>
        <taxon>Sulfuracidifex</taxon>
    </lineage>
</organism>
<comment type="caution">
    <text evidence="2">The sequence shown here is derived from an EMBL/GenBank/DDBJ whole genome shotgun (WGS) entry which is preliminary data.</text>
</comment>
<dbReference type="OrthoDB" id="34413at2157"/>
<name>A0A6A9QPU1_SULME</name>
<reference evidence="2 3" key="1">
    <citation type="submission" date="2019-10" db="EMBL/GenBank/DDBJ databases">
        <title>Sequencing and Assembly of Multiple Reported Metal-Biooxidizing Members of the Extremely Thermoacidophilic Archaeal Family Sulfolobaceae.</title>
        <authorList>
            <person name="Counts J.A."/>
            <person name="Kelly R.M."/>
        </authorList>
    </citation>
    <scope>NUCLEOTIDE SEQUENCE [LARGE SCALE GENOMIC DNA]</scope>
    <source>
        <strain evidence="2 3">DSM 6482</strain>
    </source>
</reference>
<evidence type="ECO:0000256" key="1">
    <source>
        <dbReference type="SAM" id="Phobius"/>
    </source>
</evidence>
<sequence>MLYHVFLMIHILGLIGWGGLTTGAYYMMVIENEATIKMLTAYRRLVIIEVISLITMAISGLYMWIKLGMPNWVYPAFALAPLLAVGEFYHYRFTFSDKFLEKMRYLSVFYTIIALFLIYDMIFKPQL</sequence>
<evidence type="ECO:0008006" key="4">
    <source>
        <dbReference type="Google" id="ProtNLM"/>
    </source>
</evidence>
<accession>A0A6A9QPU1</accession>
<keyword evidence="1" id="KW-0472">Membrane</keyword>
<dbReference type="AlphaFoldDB" id="A0A6A9QPU1"/>